<dbReference type="InterPro" id="IPR042171">
    <property type="entry name" value="Acyl-CoA_hotdog"/>
</dbReference>
<dbReference type="RefSeq" id="WP_068747065.1">
    <property type="nucleotide sequence ID" value="NZ_LSRE01000050.1"/>
</dbReference>
<reference evidence="3 4" key="1">
    <citation type="submission" date="2016-02" db="EMBL/GenBank/DDBJ databases">
        <authorList>
            <person name="Teng J.L."/>
            <person name="Tang Y."/>
            <person name="Huang Y."/>
            <person name="Guo F."/>
            <person name="Wei W."/>
            <person name="Chen J.H."/>
            <person name="Wong S.Y."/>
            <person name="Lau S.K."/>
            <person name="Woo P.C."/>
        </authorList>
    </citation>
    <scope>NUCLEOTIDE SEQUENCE [LARGE SCALE GENOMIC DNA]</scope>
    <source>
        <strain evidence="3 4">JCM 13375</strain>
    </source>
</reference>
<evidence type="ECO:0000313" key="4">
    <source>
        <dbReference type="Proteomes" id="UP000070409"/>
    </source>
</evidence>
<feature type="domain" description="Acyl-CoA thioesterase-like N-terminal HotDog" evidence="1">
    <location>
        <begin position="26"/>
        <end position="106"/>
    </location>
</feature>
<dbReference type="Pfam" id="PF13622">
    <property type="entry name" value="4HBT_3"/>
    <property type="match status" value="1"/>
</dbReference>
<comment type="caution">
    <text evidence="3">The sequence shown here is derived from an EMBL/GenBank/DDBJ whole genome shotgun (WGS) entry which is preliminary data.</text>
</comment>
<dbReference type="InterPro" id="IPR049450">
    <property type="entry name" value="ACOT8-like_C"/>
</dbReference>
<dbReference type="SUPFAM" id="SSF54637">
    <property type="entry name" value="Thioesterase/thiol ester dehydrase-isomerase"/>
    <property type="match status" value="2"/>
</dbReference>
<dbReference type="EMBL" id="LSRE01000050">
    <property type="protein sequence ID" value="KXO89133.1"/>
    <property type="molecule type" value="Genomic_DNA"/>
</dbReference>
<name>A0A137YTL2_9ACTN</name>
<evidence type="ECO:0000259" key="2">
    <source>
        <dbReference type="Pfam" id="PF20789"/>
    </source>
</evidence>
<feature type="domain" description="Acyl-CoA thioesterase-like C-terminal" evidence="2">
    <location>
        <begin position="125"/>
        <end position="261"/>
    </location>
</feature>
<protein>
    <submittedName>
        <fullName evidence="3">Acyl-CoA thioesterase</fullName>
    </submittedName>
</protein>
<dbReference type="InterPro" id="IPR049449">
    <property type="entry name" value="TesB_ACOT8-like_N"/>
</dbReference>
<dbReference type="InterPro" id="IPR029069">
    <property type="entry name" value="HotDog_dom_sf"/>
</dbReference>
<gene>
    <name evidence="3" type="ORF">AXK61_10995</name>
</gene>
<evidence type="ECO:0000259" key="1">
    <source>
        <dbReference type="Pfam" id="PF13622"/>
    </source>
</evidence>
<dbReference type="Gene3D" id="2.40.160.210">
    <property type="entry name" value="Acyl-CoA thioesterase, double hotdog domain"/>
    <property type="match status" value="1"/>
</dbReference>
<organism evidence="3 4">
    <name type="scientific">Tsukamurella pseudospumae</name>
    <dbReference type="NCBI Taxonomy" id="239498"/>
    <lineage>
        <taxon>Bacteria</taxon>
        <taxon>Bacillati</taxon>
        <taxon>Actinomycetota</taxon>
        <taxon>Actinomycetes</taxon>
        <taxon>Mycobacteriales</taxon>
        <taxon>Tsukamurellaceae</taxon>
        <taxon>Tsukamurella</taxon>
    </lineage>
</organism>
<accession>A0A137YTL2</accession>
<dbReference type="Pfam" id="PF20789">
    <property type="entry name" value="4HBT_3C"/>
    <property type="match status" value="1"/>
</dbReference>
<proteinExistence type="predicted"/>
<dbReference type="Proteomes" id="UP000070409">
    <property type="component" value="Unassembled WGS sequence"/>
</dbReference>
<evidence type="ECO:0000313" key="3">
    <source>
        <dbReference type="EMBL" id="KXO89133.1"/>
    </source>
</evidence>
<sequence length="267" mass="29249">MTHVFDEATAVEPIAGGFRAHTHPAYNNMVGPFGGITAGTVVAALQAHPEAQGHPLSLTLNFAAPIKDGAWDLAVTVLRTNRTNQHFVFVLSQGDGPVASGTAVFGTRRDTWGATETPFPQVQAPEDYPEQSMPDFVEWAKNYETRFVEGSLVMDGPQDDSTTTMWLRDKPARPLDYPALASIADSFYPRIFRRRGTYAPAGTISLTTYFHASPAELEQQGAEHLLATARAARFGHGHFDQYGQVWGRNGTLLATTHQIVYYKDPQA</sequence>
<keyword evidence="4" id="KW-1185">Reference proteome</keyword>